<accession>A0A016WFY6</accession>
<keyword evidence="1" id="KW-1133">Transmembrane helix</keyword>
<evidence type="ECO:0000256" key="1">
    <source>
        <dbReference type="SAM" id="Phobius"/>
    </source>
</evidence>
<comment type="caution">
    <text evidence="3">The sequence shown here is derived from an EMBL/GenBank/DDBJ whole genome shotgun (WGS) entry which is preliminary data.</text>
</comment>
<keyword evidence="1" id="KW-0472">Membrane</keyword>
<feature type="signal peptide" evidence="2">
    <location>
        <begin position="1"/>
        <end position="17"/>
    </location>
</feature>
<organism evidence="3 4">
    <name type="scientific">Ancylostoma ceylanicum</name>
    <dbReference type="NCBI Taxonomy" id="53326"/>
    <lineage>
        <taxon>Eukaryota</taxon>
        <taxon>Metazoa</taxon>
        <taxon>Ecdysozoa</taxon>
        <taxon>Nematoda</taxon>
        <taxon>Chromadorea</taxon>
        <taxon>Rhabditida</taxon>
        <taxon>Rhabditina</taxon>
        <taxon>Rhabditomorpha</taxon>
        <taxon>Strongyloidea</taxon>
        <taxon>Ancylostomatidae</taxon>
        <taxon>Ancylostomatinae</taxon>
        <taxon>Ancylostoma</taxon>
    </lineage>
</organism>
<reference evidence="4" key="1">
    <citation type="journal article" date="2015" name="Nat. Genet.">
        <title>The genome and transcriptome of the zoonotic hookworm Ancylostoma ceylanicum identify infection-specific gene families.</title>
        <authorList>
            <person name="Schwarz E.M."/>
            <person name="Hu Y."/>
            <person name="Antoshechkin I."/>
            <person name="Miller M.M."/>
            <person name="Sternberg P.W."/>
            <person name="Aroian R.V."/>
        </authorList>
    </citation>
    <scope>NUCLEOTIDE SEQUENCE</scope>
    <source>
        <strain evidence="4">HY135</strain>
    </source>
</reference>
<dbReference type="AlphaFoldDB" id="A0A016WFY6"/>
<feature type="transmembrane region" description="Helical" evidence="1">
    <location>
        <begin position="57"/>
        <end position="80"/>
    </location>
</feature>
<evidence type="ECO:0000313" key="4">
    <source>
        <dbReference type="Proteomes" id="UP000024635"/>
    </source>
</evidence>
<evidence type="ECO:0000256" key="2">
    <source>
        <dbReference type="SAM" id="SignalP"/>
    </source>
</evidence>
<proteinExistence type="predicted"/>
<dbReference type="Proteomes" id="UP000024635">
    <property type="component" value="Unassembled WGS sequence"/>
</dbReference>
<dbReference type="EMBL" id="JARK01000334">
    <property type="protein sequence ID" value="EYC38202.1"/>
    <property type="molecule type" value="Genomic_DNA"/>
</dbReference>
<keyword evidence="1" id="KW-0812">Transmembrane</keyword>
<name>A0A016WFY6_9BILA</name>
<dbReference type="OrthoDB" id="5873169at2759"/>
<keyword evidence="2" id="KW-0732">Signal</keyword>
<sequence>MLLRTLGVFLLVHVTVQLELYKESATCNSMKCPSNMFYYFECCSGECCLRLQLIPSIVIAAIAVVLTCVCCSACCCYCCFRD</sequence>
<feature type="chain" id="PRO_5001494517" evidence="2">
    <location>
        <begin position="18"/>
        <end position="82"/>
    </location>
</feature>
<evidence type="ECO:0000313" key="3">
    <source>
        <dbReference type="EMBL" id="EYC38202.1"/>
    </source>
</evidence>
<gene>
    <name evidence="3" type="primary">Acey_s0734.g1932</name>
    <name evidence="3" type="ORF">Y032_0734g1932</name>
</gene>
<protein>
    <submittedName>
        <fullName evidence="3">Uncharacterized protein</fullName>
    </submittedName>
</protein>
<keyword evidence="4" id="KW-1185">Reference proteome</keyword>